<gene>
    <name evidence="4" type="ORF">Pmani_000219</name>
</gene>
<dbReference type="Gene3D" id="3.40.50.300">
    <property type="entry name" value="P-loop containing nucleotide triphosphate hydrolases"/>
    <property type="match status" value="2"/>
</dbReference>
<feature type="domain" description="Sulfotransferase" evidence="3">
    <location>
        <begin position="315"/>
        <end position="561"/>
    </location>
</feature>
<evidence type="ECO:0000256" key="1">
    <source>
        <dbReference type="ARBA" id="ARBA00005771"/>
    </source>
</evidence>
<reference evidence="4" key="1">
    <citation type="submission" date="2023-11" db="EMBL/GenBank/DDBJ databases">
        <title>Genome assemblies of two species of porcelain crab, Petrolisthes cinctipes and Petrolisthes manimaculis (Anomura: Porcellanidae).</title>
        <authorList>
            <person name="Angst P."/>
        </authorList>
    </citation>
    <scope>NUCLEOTIDE SEQUENCE</scope>
    <source>
        <strain evidence="4">PB745_02</strain>
        <tissue evidence="4">Gill</tissue>
    </source>
</reference>
<comment type="caution">
    <text evidence="4">The sequence shown here is derived from an EMBL/GenBank/DDBJ whole genome shotgun (WGS) entry which is preliminary data.</text>
</comment>
<keyword evidence="5" id="KW-1185">Reference proteome</keyword>
<dbReference type="InterPro" id="IPR027417">
    <property type="entry name" value="P-loop_NTPase"/>
</dbReference>
<evidence type="ECO:0000259" key="3">
    <source>
        <dbReference type="Pfam" id="PF00685"/>
    </source>
</evidence>
<proteinExistence type="inferred from homology"/>
<dbReference type="AlphaFoldDB" id="A0AAE1UML2"/>
<protein>
    <recommendedName>
        <fullName evidence="3">Sulfotransferase domain-containing protein</fullName>
    </recommendedName>
</protein>
<dbReference type="Proteomes" id="UP001292094">
    <property type="component" value="Unassembled WGS sequence"/>
</dbReference>
<accession>A0AAE1UML2</accession>
<dbReference type="SUPFAM" id="SSF52540">
    <property type="entry name" value="P-loop containing nucleoside triphosphate hydrolases"/>
    <property type="match status" value="2"/>
</dbReference>
<dbReference type="Pfam" id="PF00685">
    <property type="entry name" value="Sulfotransfer_1"/>
    <property type="match status" value="2"/>
</dbReference>
<dbReference type="EMBL" id="JAWZYT010000013">
    <property type="protein sequence ID" value="KAK4329462.1"/>
    <property type="molecule type" value="Genomic_DNA"/>
</dbReference>
<dbReference type="InterPro" id="IPR000863">
    <property type="entry name" value="Sulfotransferase_dom"/>
</dbReference>
<evidence type="ECO:0000256" key="2">
    <source>
        <dbReference type="ARBA" id="ARBA00022679"/>
    </source>
</evidence>
<evidence type="ECO:0000313" key="4">
    <source>
        <dbReference type="EMBL" id="KAK4329462.1"/>
    </source>
</evidence>
<feature type="domain" description="Sulfotransferase" evidence="3">
    <location>
        <begin position="144"/>
        <end position="238"/>
    </location>
</feature>
<name>A0AAE1UML2_9EUCA</name>
<dbReference type="GO" id="GO:0008146">
    <property type="term" value="F:sulfotransferase activity"/>
    <property type="evidence" value="ECO:0007669"/>
    <property type="project" value="InterPro"/>
</dbReference>
<sequence>MSSVCMSTLLRKYKPCFLYSKPMLPPPYKTTKTVLPNNFIFRTHYSQRNNNNNSTQHTGLNKLRLYKGILALCLFSGTLGLAWRIKKERGARLKVLLEDCVRIPMDHQLFGAEVSAYRYNGHVFPGIMITSGLIKELQDFQFTPDDIIVASYPKAGTTWVQEIVYMLTHDCLPSDHTSPVLETRFPYLEYPYPGWRSLAGQEGRRWVKTHLPLHLLPHSFTQCGPKLIYISRNPRDTAGILALCLFSGTLGLAWRIKKERGARLKVLLEDCVRIPMDHQLFGAEVSAYRYNGHVFPGIMITSGLIKELQDFQFTPDDIIVASYPKAGTTWVQEIVYMLTHDCLPSDHTSPVLETRFPYLEYPYPGWRSLAGQEGRRWVKTHLPLHLLPHSFTQCGPKLIYISRNPRDTAVSYYYFMQLLTQCSYKGTFSQFIHMFVNDVCMYSPFFSHVLGYWNNRHQPNILFITYEQLHHNPKKVIKEIADFLEISVSPDDIESIRTCTSFTNMTHNTSVNYQHWKEWGFAHKDKGNFLRKGEVGNWKSHLNEEQVLMFEEWEQKHLKNTDLKFIYEEQKQEEEQEQPT</sequence>
<dbReference type="PANTHER" id="PTHR11783">
    <property type="entry name" value="SULFOTRANSFERASE SULT"/>
    <property type="match status" value="1"/>
</dbReference>
<comment type="similarity">
    <text evidence="1">Belongs to the sulfotransferase 1 family.</text>
</comment>
<organism evidence="4 5">
    <name type="scientific">Petrolisthes manimaculis</name>
    <dbReference type="NCBI Taxonomy" id="1843537"/>
    <lineage>
        <taxon>Eukaryota</taxon>
        <taxon>Metazoa</taxon>
        <taxon>Ecdysozoa</taxon>
        <taxon>Arthropoda</taxon>
        <taxon>Crustacea</taxon>
        <taxon>Multicrustacea</taxon>
        <taxon>Malacostraca</taxon>
        <taxon>Eumalacostraca</taxon>
        <taxon>Eucarida</taxon>
        <taxon>Decapoda</taxon>
        <taxon>Pleocyemata</taxon>
        <taxon>Anomura</taxon>
        <taxon>Galatheoidea</taxon>
        <taxon>Porcellanidae</taxon>
        <taxon>Petrolisthes</taxon>
    </lineage>
</organism>
<keyword evidence="2" id="KW-0808">Transferase</keyword>
<evidence type="ECO:0000313" key="5">
    <source>
        <dbReference type="Proteomes" id="UP001292094"/>
    </source>
</evidence>